<protein>
    <submittedName>
        <fullName evidence="1">Uncharacterized protein</fullName>
    </submittedName>
</protein>
<sequence>MEESRAALEEDLMMEEIKQDMRGLQLGKAMGHSGLPIELYKGMANKVAPHLLAMVQMTLQEGVLLDDLCMATIIVIDKAGNPQARCNSYKLISLLNVEIKLRTKAFVNRLRALITSLINQASCLRGE</sequence>
<proteinExistence type="predicted"/>
<dbReference type="Proteomes" id="UP001066276">
    <property type="component" value="Chromosome 1_1"/>
</dbReference>
<evidence type="ECO:0000313" key="1">
    <source>
        <dbReference type="EMBL" id="KAJ1216127.1"/>
    </source>
</evidence>
<evidence type="ECO:0000313" key="2">
    <source>
        <dbReference type="Proteomes" id="UP001066276"/>
    </source>
</evidence>
<accession>A0AAV7WPW4</accession>
<gene>
    <name evidence="1" type="ORF">NDU88_003733</name>
</gene>
<dbReference type="EMBL" id="JANPWB010000001">
    <property type="protein sequence ID" value="KAJ1216127.1"/>
    <property type="molecule type" value="Genomic_DNA"/>
</dbReference>
<name>A0AAV7WPW4_PLEWA</name>
<comment type="caution">
    <text evidence="1">The sequence shown here is derived from an EMBL/GenBank/DDBJ whole genome shotgun (WGS) entry which is preliminary data.</text>
</comment>
<dbReference type="PANTHER" id="PTHR19446">
    <property type="entry name" value="REVERSE TRANSCRIPTASES"/>
    <property type="match status" value="1"/>
</dbReference>
<organism evidence="1 2">
    <name type="scientific">Pleurodeles waltl</name>
    <name type="common">Iberian ribbed newt</name>
    <dbReference type="NCBI Taxonomy" id="8319"/>
    <lineage>
        <taxon>Eukaryota</taxon>
        <taxon>Metazoa</taxon>
        <taxon>Chordata</taxon>
        <taxon>Craniata</taxon>
        <taxon>Vertebrata</taxon>
        <taxon>Euteleostomi</taxon>
        <taxon>Amphibia</taxon>
        <taxon>Batrachia</taxon>
        <taxon>Caudata</taxon>
        <taxon>Salamandroidea</taxon>
        <taxon>Salamandridae</taxon>
        <taxon>Pleurodelinae</taxon>
        <taxon>Pleurodeles</taxon>
    </lineage>
</organism>
<keyword evidence="2" id="KW-1185">Reference proteome</keyword>
<reference evidence="1" key="1">
    <citation type="journal article" date="2022" name="bioRxiv">
        <title>Sequencing and chromosome-scale assembly of the giantPleurodeles waltlgenome.</title>
        <authorList>
            <person name="Brown T."/>
            <person name="Elewa A."/>
            <person name="Iarovenko S."/>
            <person name="Subramanian E."/>
            <person name="Araus A.J."/>
            <person name="Petzold A."/>
            <person name="Susuki M."/>
            <person name="Suzuki K.-i.T."/>
            <person name="Hayashi T."/>
            <person name="Toyoda A."/>
            <person name="Oliveira C."/>
            <person name="Osipova E."/>
            <person name="Leigh N.D."/>
            <person name="Simon A."/>
            <person name="Yun M.H."/>
        </authorList>
    </citation>
    <scope>NUCLEOTIDE SEQUENCE</scope>
    <source>
        <strain evidence="1">20211129_DDA</strain>
        <tissue evidence="1">Liver</tissue>
    </source>
</reference>
<dbReference type="AlphaFoldDB" id="A0AAV7WPW4"/>